<feature type="domain" description="HTH tetR-type" evidence="5">
    <location>
        <begin position="12"/>
        <end position="72"/>
    </location>
</feature>
<dbReference type="PROSITE" id="PS50977">
    <property type="entry name" value="HTH_TETR_2"/>
    <property type="match status" value="1"/>
</dbReference>
<proteinExistence type="predicted"/>
<dbReference type="InterPro" id="IPR023772">
    <property type="entry name" value="DNA-bd_HTH_TetR-type_CS"/>
</dbReference>
<dbReference type="PANTHER" id="PTHR30055">
    <property type="entry name" value="HTH-TYPE TRANSCRIPTIONAL REGULATOR RUTR"/>
    <property type="match status" value="1"/>
</dbReference>
<dbReference type="Pfam" id="PF00440">
    <property type="entry name" value="TetR_N"/>
    <property type="match status" value="1"/>
</dbReference>
<evidence type="ECO:0000256" key="1">
    <source>
        <dbReference type="ARBA" id="ARBA00023015"/>
    </source>
</evidence>
<evidence type="ECO:0000256" key="3">
    <source>
        <dbReference type="ARBA" id="ARBA00023163"/>
    </source>
</evidence>
<evidence type="ECO:0000313" key="7">
    <source>
        <dbReference type="Proteomes" id="UP001275440"/>
    </source>
</evidence>
<reference evidence="6 7" key="1">
    <citation type="submission" date="2019-10" db="EMBL/GenBank/DDBJ databases">
        <title>Draft Genome Assembly of Rhodococcus zopfii DSM44189.</title>
        <authorList>
            <person name="Sutton J.M."/>
            <person name="Akob D.M."/>
            <person name="Bushman T.J."/>
        </authorList>
    </citation>
    <scope>NUCLEOTIDE SEQUENCE [LARGE SCALE GENOMIC DNA]</scope>
    <source>
        <strain evidence="6 7">DSM 44189</strain>
    </source>
</reference>
<dbReference type="InterPro" id="IPR050109">
    <property type="entry name" value="HTH-type_TetR-like_transc_reg"/>
</dbReference>
<organism evidence="6 7">
    <name type="scientific">Rhodococcus zopfii</name>
    <dbReference type="NCBI Taxonomy" id="43772"/>
    <lineage>
        <taxon>Bacteria</taxon>
        <taxon>Bacillati</taxon>
        <taxon>Actinomycetota</taxon>
        <taxon>Actinomycetes</taxon>
        <taxon>Mycobacteriales</taxon>
        <taxon>Nocardiaceae</taxon>
        <taxon>Rhodococcus</taxon>
    </lineage>
</organism>
<name>A0ABU3WUA4_9NOCA</name>
<dbReference type="PANTHER" id="PTHR30055:SF238">
    <property type="entry name" value="MYCOFACTOCIN BIOSYNTHESIS TRANSCRIPTIONAL REGULATOR MFTR-RELATED"/>
    <property type="match status" value="1"/>
</dbReference>
<protein>
    <submittedName>
        <fullName evidence="6">TetR family transcriptional regulator</fullName>
    </submittedName>
</protein>
<dbReference type="SUPFAM" id="SSF46689">
    <property type="entry name" value="Homeodomain-like"/>
    <property type="match status" value="1"/>
</dbReference>
<keyword evidence="2 4" id="KW-0238">DNA-binding</keyword>
<gene>
    <name evidence="6" type="ORF">F8M49_23415</name>
</gene>
<sequence>MTQLGLRDRKKAATRAALGAAAARLARARGIEAVTADAIAAEAGVSTRTFHNYFASKEEAVLGHLEALLQNWLDRLRNRPAGEHVWDSIEAAAIEVVAEINDFDELCAMFELVEQSPSLVSRSIEMQTRTAPLLVETIAERSGHDAGTDIYPVLLNYCAVAAIRAAIDLWMAGTSGAQSPEELIRAAFDRLRQGIS</sequence>
<evidence type="ECO:0000313" key="6">
    <source>
        <dbReference type="EMBL" id="MDV2477596.1"/>
    </source>
</evidence>
<dbReference type="Gene3D" id="1.10.10.60">
    <property type="entry name" value="Homeodomain-like"/>
    <property type="match status" value="1"/>
</dbReference>
<keyword evidence="7" id="KW-1185">Reference proteome</keyword>
<dbReference type="PROSITE" id="PS01081">
    <property type="entry name" value="HTH_TETR_1"/>
    <property type="match status" value="1"/>
</dbReference>
<dbReference type="EMBL" id="WBMO01000005">
    <property type="protein sequence ID" value="MDV2477596.1"/>
    <property type="molecule type" value="Genomic_DNA"/>
</dbReference>
<feature type="DNA-binding region" description="H-T-H motif" evidence="4">
    <location>
        <begin position="35"/>
        <end position="54"/>
    </location>
</feature>
<dbReference type="Pfam" id="PF17754">
    <property type="entry name" value="TetR_C_14"/>
    <property type="match status" value="1"/>
</dbReference>
<evidence type="ECO:0000256" key="2">
    <source>
        <dbReference type="ARBA" id="ARBA00023125"/>
    </source>
</evidence>
<keyword evidence="1" id="KW-0805">Transcription regulation</keyword>
<evidence type="ECO:0000256" key="4">
    <source>
        <dbReference type="PROSITE-ProRule" id="PRU00335"/>
    </source>
</evidence>
<dbReference type="InterPro" id="IPR041347">
    <property type="entry name" value="MftR_C"/>
</dbReference>
<dbReference type="Gene3D" id="1.10.357.10">
    <property type="entry name" value="Tetracycline Repressor, domain 2"/>
    <property type="match status" value="1"/>
</dbReference>
<dbReference type="InterPro" id="IPR009057">
    <property type="entry name" value="Homeodomain-like_sf"/>
</dbReference>
<dbReference type="InterPro" id="IPR001647">
    <property type="entry name" value="HTH_TetR"/>
</dbReference>
<dbReference type="Proteomes" id="UP001275440">
    <property type="component" value="Unassembled WGS sequence"/>
</dbReference>
<comment type="caution">
    <text evidence="6">The sequence shown here is derived from an EMBL/GenBank/DDBJ whole genome shotgun (WGS) entry which is preliminary data.</text>
</comment>
<evidence type="ECO:0000259" key="5">
    <source>
        <dbReference type="PROSITE" id="PS50977"/>
    </source>
</evidence>
<keyword evidence="3" id="KW-0804">Transcription</keyword>
<accession>A0ABU3WUA4</accession>